<evidence type="ECO:0000313" key="1">
    <source>
        <dbReference type="EMBL" id="OZI51718.1"/>
    </source>
</evidence>
<dbReference type="RefSeq" id="WP_094799674.1">
    <property type="nucleotide sequence ID" value="NZ_NEVP01000006.1"/>
</dbReference>
<organism evidence="1 2">
    <name type="scientific">Bordetella genomosp. 5</name>
    <dbReference type="NCBI Taxonomy" id="1395608"/>
    <lineage>
        <taxon>Bacteria</taxon>
        <taxon>Pseudomonadati</taxon>
        <taxon>Pseudomonadota</taxon>
        <taxon>Betaproteobacteria</taxon>
        <taxon>Burkholderiales</taxon>
        <taxon>Alcaligenaceae</taxon>
        <taxon>Bordetella</taxon>
    </lineage>
</organism>
<dbReference type="OrthoDB" id="72471at2"/>
<gene>
    <name evidence="1" type="ORF">CAL25_09290</name>
</gene>
<dbReference type="AlphaFoldDB" id="A0A261TPY1"/>
<comment type="caution">
    <text evidence="1">The sequence shown here is derived from an EMBL/GenBank/DDBJ whole genome shotgun (WGS) entry which is preliminary data.</text>
</comment>
<evidence type="ECO:0008006" key="3">
    <source>
        <dbReference type="Google" id="ProtNLM"/>
    </source>
</evidence>
<sequence length="157" mass="17192">MKAQALPFAQTSVPAILAGTRRQTRRILKPQPPPHTRRWYSDPRSPERWLALAQETAAGARAPDPSNWIVCPYGRPGTLVALTALDGTPFAHAFLLGIRVQRLQSISVADALAEACTSVQDFAGTWSERYGQAAWGANPWVWALDFRLARPDGGEGM</sequence>
<name>A0A261TPY1_9BORD</name>
<dbReference type="EMBL" id="NEVP01000006">
    <property type="protein sequence ID" value="OZI51718.1"/>
    <property type="molecule type" value="Genomic_DNA"/>
</dbReference>
<evidence type="ECO:0000313" key="2">
    <source>
        <dbReference type="Proteomes" id="UP000216913"/>
    </source>
</evidence>
<reference evidence="1 2" key="1">
    <citation type="submission" date="2017-05" db="EMBL/GenBank/DDBJ databases">
        <title>Complete and WGS of Bordetella genogroups.</title>
        <authorList>
            <person name="Spilker T."/>
            <person name="LiPuma J."/>
        </authorList>
    </citation>
    <scope>NUCLEOTIDE SEQUENCE [LARGE SCALE GENOMIC DNA]</scope>
    <source>
        <strain evidence="1 2">AU10456</strain>
    </source>
</reference>
<accession>A0A261TPY1</accession>
<dbReference type="Proteomes" id="UP000216913">
    <property type="component" value="Unassembled WGS sequence"/>
</dbReference>
<keyword evidence="2" id="KW-1185">Reference proteome</keyword>
<proteinExistence type="predicted"/>
<protein>
    <recommendedName>
        <fullName evidence="3">ASCH domain-containing protein</fullName>
    </recommendedName>
</protein>